<dbReference type="InterPro" id="IPR001915">
    <property type="entry name" value="Peptidase_M48"/>
</dbReference>
<evidence type="ECO:0000259" key="11">
    <source>
        <dbReference type="Pfam" id="PF01435"/>
    </source>
</evidence>
<reference evidence="13" key="1">
    <citation type="submission" date="2019-03" db="EMBL/GenBank/DDBJ databases">
        <title>Weissella sp. 26KH-42 Genome sequencing.</title>
        <authorList>
            <person name="Heo J."/>
            <person name="Kim S.-J."/>
            <person name="Kim J.-S."/>
            <person name="Hong S.-B."/>
            <person name="Kwon S.-W."/>
        </authorList>
    </citation>
    <scope>NUCLEOTIDE SEQUENCE [LARGE SCALE GENOMIC DNA]</scope>
    <source>
        <strain evidence="13">26KH-42</strain>
    </source>
</reference>
<dbReference type="PANTHER" id="PTHR43221:SF3">
    <property type="entry name" value="SLL1280 PROTEIN"/>
    <property type="match status" value="1"/>
</dbReference>
<evidence type="ECO:0000256" key="7">
    <source>
        <dbReference type="ARBA" id="ARBA00022989"/>
    </source>
</evidence>
<evidence type="ECO:0000256" key="8">
    <source>
        <dbReference type="ARBA" id="ARBA00023049"/>
    </source>
</evidence>
<comment type="cofactor">
    <cofactor evidence="10">
        <name>Zn(2+)</name>
        <dbReference type="ChEBI" id="CHEBI:29105"/>
    </cofactor>
    <text evidence="10">Binds 1 zinc ion per subunit.</text>
</comment>
<keyword evidence="1" id="KW-1003">Cell membrane</keyword>
<keyword evidence="2 10" id="KW-0645">Protease</keyword>
<evidence type="ECO:0000256" key="10">
    <source>
        <dbReference type="RuleBase" id="RU003983"/>
    </source>
</evidence>
<dbReference type="Proteomes" id="UP000292886">
    <property type="component" value="Chromosome"/>
</dbReference>
<dbReference type="GO" id="GO:0004222">
    <property type="term" value="F:metalloendopeptidase activity"/>
    <property type="evidence" value="ECO:0007669"/>
    <property type="project" value="InterPro"/>
</dbReference>
<dbReference type="EMBL" id="CP037940">
    <property type="protein sequence ID" value="QBO36615.1"/>
    <property type="molecule type" value="Genomic_DNA"/>
</dbReference>
<evidence type="ECO:0000256" key="2">
    <source>
        <dbReference type="ARBA" id="ARBA00022670"/>
    </source>
</evidence>
<proteinExistence type="inferred from homology"/>
<dbReference type="KEGG" id="wei:EQG49_09080"/>
<dbReference type="OrthoDB" id="9810445at2"/>
<evidence type="ECO:0000256" key="4">
    <source>
        <dbReference type="ARBA" id="ARBA00022723"/>
    </source>
</evidence>
<keyword evidence="7" id="KW-1133">Transmembrane helix</keyword>
<feature type="domain" description="Peptidase M48" evidence="11">
    <location>
        <begin position="118"/>
        <end position="294"/>
    </location>
</feature>
<protein>
    <submittedName>
        <fullName evidence="12">Zinc-ribbon domain-containing protein</fullName>
    </submittedName>
</protein>
<dbReference type="Pfam" id="PF01435">
    <property type="entry name" value="Peptidase_M48"/>
    <property type="match status" value="1"/>
</dbReference>
<keyword evidence="4" id="KW-0479">Metal-binding</keyword>
<evidence type="ECO:0000256" key="1">
    <source>
        <dbReference type="ARBA" id="ARBA00022475"/>
    </source>
</evidence>
<dbReference type="PANTHER" id="PTHR43221">
    <property type="entry name" value="PROTEASE HTPX"/>
    <property type="match status" value="1"/>
</dbReference>
<keyword evidence="8 10" id="KW-0482">Metalloprotease</keyword>
<gene>
    <name evidence="12" type="ORF">EQG49_09080</name>
</gene>
<name>A0A4V1AIT4_9LACO</name>
<accession>A0A4V1AIT4</accession>
<dbReference type="GO" id="GO:0046872">
    <property type="term" value="F:metal ion binding"/>
    <property type="evidence" value="ECO:0007669"/>
    <property type="project" value="UniProtKB-KW"/>
</dbReference>
<keyword evidence="5 10" id="KW-0378">Hydrolase</keyword>
<keyword evidence="13" id="KW-1185">Reference proteome</keyword>
<keyword evidence="9" id="KW-0472">Membrane</keyword>
<evidence type="ECO:0000313" key="13">
    <source>
        <dbReference type="Proteomes" id="UP000292886"/>
    </source>
</evidence>
<dbReference type="CDD" id="cd07325">
    <property type="entry name" value="M48_Ste24p_like"/>
    <property type="match status" value="1"/>
</dbReference>
<dbReference type="AlphaFoldDB" id="A0A4V1AIT4"/>
<organism evidence="12 13">
    <name type="scientific">Periweissella cryptocerci</name>
    <dbReference type="NCBI Taxonomy" id="2506420"/>
    <lineage>
        <taxon>Bacteria</taxon>
        <taxon>Bacillati</taxon>
        <taxon>Bacillota</taxon>
        <taxon>Bacilli</taxon>
        <taxon>Lactobacillales</taxon>
        <taxon>Lactobacillaceae</taxon>
        <taxon>Periweissella</taxon>
    </lineage>
</organism>
<dbReference type="GO" id="GO:0006508">
    <property type="term" value="P:proteolysis"/>
    <property type="evidence" value="ECO:0007669"/>
    <property type="project" value="UniProtKB-KW"/>
</dbReference>
<evidence type="ECO:0000256" key="3">
    <source>
        <dbReference type="ARBA" id="ARBA00022692"/>
    </source>
</evidence>
<comment type="similarity">
    <text evidence="10">Belongs to the peptidase M48 family.</text>
</comment>
<keyword evidence="3" id="KW-0812">Transmembrane</keyword>
<keyword evidence="6 10" id="KW-0862">Zinc</keyword>
<dbReference type="InterPro" id="IPR050083">
    <property type="entry name" value="HtpX_protease"/>
</dbReference>
<evidence type="ECO:0000256" key="5">
    <source>
        <dbReference type="ARBA" id="ARBA00022801"/>
    </source>
</evidence>
<evidence type="ECO:0000256" key="9">
    <source>
        <dbReference type="ARBA" id="ARBA00023136"/>
    </source>
</evidence>
<evidence type="ECO:0000256" key="6">
    <source>
        <dbReference type="ARBA" id="ARBA00022833"/>
    </source>
</evidence>
<evidence type="ECO:0000313" key="12">
    <source>
        <dbReference type="EMBL" id="QBO36615.1"/>
    </source>
</evidence>
<dbReference type="Gene3D" id="3.30.2010.10">
    <property type="entry name" value="Metalloproteases ('zincins'), catalytic domain"/>
    <property type="match status" value="1"/>
</dbReference>
<sequence>MITMGFLDDAKNLGKSVKDQVGVKVEEKMDAKNDDATPVVPVIRIENAHDFCHNSDKQALEALQKVPLIDTVMKKMDKYWSSHMLKMNNLASNIKLGPNQLPEIYNLLPPICDYFGIEEPDFYITLDPNPNAFAQGVDQFSITVTSGLLEMCSAEELTPVIAHEVGHIVCNHMMYHQMGLYIASVGASLGGASQLALAGLESAYNYWSRCSEFSADRAAALYLKDAAPVVNMMVKLSGGSKVFGEINVQEYFNQAVEYERLKTAEVRSKVAHYAETLMTDHPLNAVRAFEIEKWCQTDEFKQLIAKGNLKTEVVREHIFCTDCGAKNVNESKFCSGCGKNLEVA</sequence>